<organism evidence="1 3">
    <name type="scientific">Sulfodiicoccus acidiphilus</name>
    <dbReference type="NCBI Taxonomy" id="1670455"/>
    <lineage>
        <taxon>Archaea</taxon>
        <taxon>Thermoproteota</taxon>
        <taxon>Thermoprotei</taxon>
        <taxon>Sulfolobales</taxon>
        <taxon>Sulfolobaceae</taxon>
        <taxon>Sulfodiicoccus</taxon>
    </lineage>
</organism>
<dbReference type="KEGG" id="sacd:HS1genome_1131"/>
<gene>
    <name evidence="2" type="ORF">GCM10007116_10760</name>
    <name evidence="1" type="ORF">HS1genome_1131</name>
</gene>
<reference evidence="2" key="4">
    <citation type="submission" date="2020-09" db="EMBL/GenBank/DDBJ databases">
        <authorList>
            <person name="Sun Q."/>
            <person name="Ohkuma M."/>
        </authorList>
    </citation>
    <scope>NUCLEOTIDE SEQUENCE</scope>
    <source>
        <strain evidence="2">JCM 31740</strain>
    </source>
</reference>
<evidence type="ECO:0000313" key="2">
    <source>
        <dbReference type="EMBL" id="GGT95140.1"/>
    </source>
</evidence>
<keyword evidence="3" id="KW-1185">Reference proteome</keyword>
<reference evidence="3" key="2">
    <citation type="submission" date="2018-04" db="EMBL/GenBank/DDBJ databases">
        <title>Complete genome sequence of Sulfodiicoccus acidiphilus strain HS-1.</title>
        <authorList>
            <person name="Sakai H.D."/>
            <person name="Kurosawa N."/>
        </authorList>
    </citation>
    <scope>NUCLEOTIDE SEQUENCE [LARGE SCALE GENOMIC DNA]</scope>
    <source>
        <strain evidence="3">HS-1</strain>
    </source>
</reference>
<dbReference type="AlphaFoldDB" id="A0A348B3J0"/>
<dbReference type="Proteomes" id="UP000616143">
    <property type="component" value="Unassembled WGS sequence"/>
</dbReference>
<name>A0A348B3J0_9CREN</name>
<evidence type="ECO:0000313" key="1">
    <source>
        <dbReference type="EMBL" id="BBD72742.1"/>
    </source>
</evidence>
<dbReference type="EMBL" id="AP018553">
    <property type="protein sequence ID" value="BBD72742.1"/>
    <property type="molecule type" value="Genomic_DNA"/>
</dbReference>
<sequence length="87" mass="9686">MRIRVVRGVRLSTLLLALAVQLSQGTSEALERSQPKQLIPNKVGVSIPIHIVDTSPLKVSLFNAYVANYYNIDPSGRVEVELTRTKR</sequence>
<dbReference type="RefSeq" id="WP_126449984.1">
    <property type="nucleotide sequence ID" value="NZ_AP018553.1"/>
</dbReference>
<accession>A0A348B3J0</accession>
<reference evidence="1" key="3">
    <citation type="journal article" date="2019" name="BMC Res. Notes">
        <title>Complete genome sequence of the Sulfodiicoccus acidiphilus strain HS-1T, the first crenarchaeon that lacks polB3, isolated from an acidic hot spring in Ohwaku-dani, Hakone, Japan.</title>
        <authorList>
            <person name="Sakai H.D."/>
            <person name="Kurosawa N."/>
        </authorList>
    </citation>
    <scope>NUCLEOTIDE SEQUENCE</scope>
    <source>
        <strain evidence="1">HS-1</strain>
    </source>
</reference>
<proteinExistence type="predicted"/>
<dbReference type="EMBL" id="BMQS01000009">
    <property type="protein sequence ID" value="GGT95140.1"/>
    <property type="molecule type" value="Genomic_DNA"/>
</dbReference>
<reference evidence="2" key="1">
    <citation type="journal article" date="2014" name="Int. J. Syst. Evol. Microbiol.">
        <title>Complete genome sequence of Corynebacterium casei LMG S-19264T (=DSM 44701T), isolated from a smear-ripened cheese.</title>
        <authorList>
            <consortium name="US DOE Joint Genome Institute (JGI-PGF)"/>
            <person name="Walter F."/>
            <person name="Albersmeier A."/>
            <person name="Kalinowski J."/>
            <person name="Ruckert C."/>
        </authorList>
    </citation>
    <scope>NUCLEOTIDE SEQUENCE</scope>
    <source>
        <strain evidence="2">JCM 31740</strain>
    </source>
</reference>
<evidence type="ECO:0000313" key="3">
    <source>
        <dbReference type="Proteomes" id="UP000276741"/>
    </source>
</evidence>
<dbReference type="Proteomes" id="UP000276741">
    <property type="component" value="Chromosome"/>
</dbReference>
<dbReference type="GeneID" id="38666644"/>
<protein>
    <submittedName>
        <fullName evidence="1">Uncharacterized protein</fullName>
    </submittedName>
</protein>